<dbReference type="EMBL" id="JAIQCV010000005">
    <property type="protein sequence ID" value="KAH1097605.1"/>
    <property type="molecule type" value="Genomic_DNA"/>
</dbReference>
<evidence type="ECO:0000313" key="1">
    <source>
        <dbReference type="EMBL" id="KAH1097605.1"/>
    </source>
</evidence>
<dbReference type="AlphaFoldDB" id="A0A9D3VUZ6"/>
<dbReference type="Proteomes" id="UP000828251">
    <property type="component" value="Unassembled WGS sequence"/>
</dbReference>
<evidence type="ECO:0000313" key="2">
    <source>
        <dbReference type="Proteomes" id="UP000828251"/>
    </source>
</evidence>
<reference evidence="1 2" key="1">
    <citation type="journal article" date="2021" name="Plant Biotechnol. J.">
        <title>Multi-omics assisted identification of the key and species-specific regulatory components of drought-tolerant mechanisms in Gossypium stocksii.</title>
        <authorList>
            <person name="Yu D."/>
            <person name="Ke L."/>
            <person name="Zhang D."/>
            <person name="Wu Y."/>
            <person name="Sun Y."/>
            <person name="Mei J."/>
            <person name="Sun J."/>
            <person name="Sun Y."/>
        </authorList>
    </citation>
    <scope>NUCLEOTIDE SEQUENCE [LARGE SCALE GENOMIC DNA]</scope>
    <source>
        <strain evidence="2">cv. E1</strain>
        <tissue evidence="1">Leaf</tissue>
    </source>
</reference>
<name>A0A9D3VUZ6_9ROSI</name>
<comment type="caution">
    <text evidence="1">The sequence shown here is derived from an EMBL/GenBank/DDBJ whole genome shotgun (WGS) entry which is preliminary data.</text>
</comment>
<organism evidence="1 2">
    <name type="scientific">Gossypium stocksii</name>
    <dbReference type="NCBI Taxonomy" id="47602"/>
    <lineage>
        <taxon>Eukaryota</taxon>
        <taxon>Viridiplantae</taxon>
        <taxon>Streptophyta</taxon>
        <taxon>Embryophyta</taxon>
        <taxon>Tracheophyta</taxon>
        <taxon>Spermatophyta</taxon>
        <taxon>Magnoliopsida</taxon>
        <taxon>eudicotyledons</taxon>
        <taxon>Gunneridae</taxon>
        <taxon>Pentapetalae</taxon>
        <taxon>rosids</taxon>
        <taxon>malvids</taxon>
        <taxon>Malvales</taxon>
        <taxon>Malvaceae</taxon>
        <taxon>Malvoideae</taxon>
        <taxon>Gossypium</taxon>
    </lineage>
</organism>
<proteinExistence type="predicted"/>
<keyword evidence="2" id="KW-1185">Reference proteome</keyword>
<feature type="non-terminal residue" evidence="1">
    <location>
        <position position="100"/>
    </location>
</feature>
<sequence length="100" mass="11338">MGLLKGLEVRIGETRCDFTRYRHTMLLGAPVMFKASSLTEGTPQCLSIRVRNVDMEERMEYNGRSKLKDRGKAMSLIEGYTHKMSKTITKRCYGICVGSV</sequence>
<gene>
    <name evidence="1" type="ORF">J1N35_014526</name>
</gene>
<protein>
    <submittedName>
        <fullName evidence="1">Uncharacterized protein</fullName>
    </submittedName>
</protein>
<accession>A0A9D3VUZ6</accession>